<keyword evidence="2" id="KW-1185">Reference proteome</keyword>
<sequence length="82" mass="8892">MLAVRNASASVLKTISIRTKPTRVPYRESRTIPFSATADCAAGEPLLRSVVSGLEVSVEVGVEAFIERLLRRPTAVAVRQEP</sequence>
<dbReference type="EMBL" id="BAABIC010000025">
    <property type="protein sequence ID" value="GAA4708033.1"/>
    <property type="molecule type" value="Genomic_DNA"/>
</dbReference>
<reference evidence="2" key="1">
    <citation type="journal article" date="2019" name="Int. J. Syst. Evol. Microbiol.">
        <title>The Global Catalogue of Microorganisms (GCM) 10K type strain sequencing project: providing services to taxonomists for standard genome sequencing and annotation.</title>
        <authorList>
            <consortium name="The Broad Institute Genomics Platform"/>
            <consortium name="The Broad Institute Genome Sequencing Center for Infectious Disease"/>
            <person name="Wu L."/>
            <person name="Ma J."/>
        </authorList>
    </citation>
    <scope>NUCLEOTIDE SEQUENCE [LARGE SCALE GENOMIC DNA]</scope>
    <source>
        <strain evidence="2">JCM 18055</strain>
    </source>
</reference>
<comment type="caution">
    <text evidence="1">The sequence shown here is derived from an EMBL/GenBank/DDBJ whole genome shotgun (WGS) entry which is preliminary data.</text>
</comment>
<name>A0ABP8XIA1_9PSEU</name>
<evidence type="ECO:0000313" key="1">
    <source>
        <dbReference type="EMBL" id="GAA4708033.1"/>
    </source>
</evidence>
<accession>A0ABP8XIA1</accession>
<organism evidence="1 2">
    <name type="scientific">Pseudonocardia yuanmonensis</name>
    <dbReference type="NCBI Taxonomy" id="1095914"/>
    <lineage>
        <taxon>Bacteria</taxon>
        <taxon>Bacillati</taxon>
        <taxon>Actinomycetota</taxon>
        <taxon>Actinomycetes</taxon>
        <taxon>Pseudonocardiales</taxon>
        <taxon>Pseudonocardiaceae</taxon>
        <taxon>Pseudonocardia</taxon>
    </lineage>
</organism>
<proteinExistence type="predicted"/>
<protein>
    <submittedName>
        <fullName evidence="1">Uncharacterized protein</fullName>
    </submittedName>
</protein>
<dbReference type="Proteomes" id="UP001500325">
    <property type="component" value="Unassembled WGS sequence"/>
</dbReference>
<evidence type="ECO:0000313" key="2">
    <source>
        <dbReference type="Proteomes" id="UP001500325"/>
    </source>
</evidence>
<gene>
    <name evidence="1" type="ORF">GCM10023215_56500</name>
</gene>